<dbReference type="EMBL" id="FN653089">
    <property type="protein sequence ID" value="CBY11637.1"/>
    <property type="molecule type" value="Genomic_DNA"/>
</dbReference>
<organism evidence="1">
    <name type="scientific">Oikopleura dioica</name>
    <name type="common">Tunicate</name>
    <dbReference type="NCBI Taxonomy" id="34765"/>
    <lineage>
        <taxon>Eukaryota</taxon>
        <taxon>Metazoa</taxon>
        <taxon>Chordata</taxon>
        <taxon>Tunicata</taxon>
        <taxon>Appendicularia</taxon>
        <taxon>Copelata</taxon>
        <taxon>Oikopleuridae</taxon>
        <taxon>Oikopleura</taxon>
    </lineage>
</organism>
<evidence type="ECO:0000313" key="1">
    <source>
        <dbReference type="EMBL" id="CBY11637.1"/>
    </source>
</evidence>
<reference evidence="1" key="1">
    <citation type="journal article" date="2010" name="Science">
        <title>Plasticity of animal genome architecture unmasked by rapid evolution of a pelagic tunicate.</title>
        <authorList>
            <person name="Denoeud F."/>
            <person name="Henriet S."/>
            <person name="Mungpakdee S."/>
            <person name="Aury J.M."/>
            <person name="Da Silva C."/>
            <person name="Brinkmann H."/>
            <person name="Mikhaleva J."/>
            <person name="Olsen L.C."/>
            <person name="Jubin C."/>
            <person name="Canestro C."/>
            <person name="Bouquet J.M."/>
            <person name="Danks G."/>
            <person name="Poulain J."/>
            <person name="Campsteijn C."/>
            <person name="Adamski M."/>
            <person name="Cross I."/>
            <person name="Yadetie F."/>
            <person name="Muffato M."/>
            <person name="Louis A."/>
            <person name="Butcher S."/>
            <person name="Tsagkogeorga G."/>
            <person name="Konrad A."/>
            <person name="Singh S."/>
            <person name="Jensen M.F."/>
            <person name="Cong E.H."/>
            <person name="Eikeseth-Otteraa H."/>
            <person name="Noel B."/>
            <person name="Anthouard V."/>
            <person name="Porcel B.M."/>
            <person name="Kachouri-Lafond R."/>
            <person name="Nishino A."/>
            <person name="Ugolini M."/>
            <person name="Chourrout P."/>
            <person name="Nishida H."/>
            <person name="Aasland R."/>
            <person name="Huzurbazar S."/>
            <person name="Westhof E."/>
            <person name="Delsuc F."/>
            <person name="Lehrach H."/>
            <person name="Reinhardt R."/>
            <person name="Weissenbach J."/>
            <person name="Roy S.W."/>
            <person name="Artiguenave F."/>
            <person name="Postlethwait J.H."/>
            <person name="Manak J.R."/>
            <person name="Thompson E.M."/>
            <person name="Jaillon O."/>
            <person name="Du Pasquier L."/>
            <person name="Boudinot P."/>
            <person name="Liberles D.A."/>
            <person name="Volff J.N."/>
            <person name="Philippe H."/>
            <person name="Lenhard B."/>
            <person name="Roest Crollius H."/>
            <person name="Wincker P."/>
            <person name="Chourrout D."/>
        </authorList>
    </citation>
    <scope>NUCLEOTIDE SEQUENCE [LARGE SCALE GENOMIC DNA]</scope>
</reference>
<dbReference type="InParanoid" id="E4XP49"/>
<accession>E4XP49</accession>
<name>E4XP49_OIKDI</name>
<proteinExistence type="predicted"/>
<dbReference type="EMBL" id="FN654586">
    <property type="protein sequence ID" value="CBY43815.1"/>
    <property type="molecule type" value="Genomic_DNA"/>
</dbReference>
<sequence length="55" mass="6584">MPQSQAKVREEFAKGKNIRRMDIQNIEYKLRYANRRLEKLKTDEVIGSRSFTPKN</sequence>
<evidence type="ECO:0000313" key="3">
    <source>
        <dbReference type="Proteomes" id="UP000001307"/>
    </source>
</evidence>
<keyword evidence="3" id="KW-1185">Reference proteome</keyword>
<dbReference type="Proteomes" id="UP000001307">
    <property type="component" value="Unassembled WGS sequence"/>
</dbReference>
<gene>
    <name evidence="1" type="ORF">GSOID_T00016810001</name>
    <name evidence="2" type="ORF">GSOID_T00026904001</name>
</gene>
<evidence type="ECO:0000313" key="2">
    <source>
        <dbReference type="EMBL" id="CBY43815.1"/>
    </source>
</evidence>
<protein>
    <submittedName>
        <fullName evidence="1">Uncharacterized protein</fullName>
    </submittedName>
</protein>
<dbReference type="Proteomes" id="UP000011014">
    <property type="component" value="Unassembled WGS sequence"/>
</dbReference>
<dbReference type="AlphaFoldDB" id="E4XP49"/>